<gene>
    <name evidence="9" type="ORF">Ahy_A05g022123</name>
</gene>
<dbReference type="InterPro" id="IPR046347">
    <property type="entry name" value="bZIP_sf"/>
</dbReference>
<evidence type="ECO:0000256" key="3">
    <source>
        <dbReference type="ARBA" id="ARBA00023125"/>
    </source>
</evidence>
<proteinExistence type="predicted"/>
<dbReference type="PROSITE" id="PS50217">
    <property type="entry name" value="BZIP"/>
    <property type="match status" value="1"/>
</dbReference>
<reference evidence="9 10" key="1">
    <citation type="submission" date="2019-01" db="EMBL/GenBank/DDBJ databases">
        <title>Sequencing of cultivated peanut Arachis hypogaea provides insights into genome evolution and oil improvement.</title>
        <authorList>
            <person name="Chen X."/>
        </authorList>
    </citation>
    <scope>NUCLEOTIDE SEQUENCE [LARGE SCALE GENOMIC DNA]</scope>
    <source>
        <strain evidence="10">cv. Fuhuasheng</strain>
        <tissue evidence="9">Leaves</tissue>
    </source>
</reference>
<dbReference type="FunFam" id="1.20.5.170:FF:000020">
    <property type="entry name" value="BZIP transcription factor"/>
    <property type="match status" value="1"/>
</dbReference>
<evidence type="ECO:0000313" key="9">
    <source>
        <dbReference type="EMBL" id="RYR56416.1"/>
    </source>
</evidence>
<evidence type="ECO:0000259" key="8">
    <source>
        <dbReference type="PROSITE" id="PS50217"/>
    </source>
</evidence>
<dbReference type="SUPFAM" id="SSF57959">
    <property type="entry name" value="Leucine zipper domain"/>
    <property type="match status" value="1"/>
</dbReference>
<dbReference type="Gene3D" id="1.20.5.170">
    <property type="match status" value="1"/>
</dbReference>
<dbReference type="GO" id="GO:0046983">
    <property type="term" value="F:protein dimerization activity"/>
    <property type="evidence" value="ECO:0007669"/>
    <property type="project" value="UniProtKB-ARBA"/>
</dbReference>
<keyword evidence="6" id="KW-0175">Coiled coil</keyword>
<dbReference type="GO" id="GO:0003700">
    <property type="term" value="F:DNA-binding transcription factor activity"/>
    <property type="evidence" value="ECO:0007669"/>
    <property type="project" value="InterPro"/>
</dbReference>
<keyword evidence="10" id="KW-1185">Reference proteome</keyword>
<dbReference type="PANTHER" id="PTHR46324">
    <property type="entry name" value="BASIC LEUCINE ZIPPER 43-RELATED"/>
    <property type="match status" value="1"/>
</dbReference>
<comment type="caution">
    <text evidence="9">The sequence shown here is derived from an EMBL/GenBank/DDBJ whole genome shotgun (WGS) entry which is preliminary data.</text>
</comment>
<dbReference type="GO" id="GO:0005634">
    <property type="term" value="C:nucleus"/>
    <property type="evidence" value="ECO:0007669"/>
    <property type="project" value="UniProtKB-SubCell"/>
</dbReference>
<dbReference type="PROSITE" id="PS00036">
    <property type="entry name" value="BZIP_BASIC"/>
    <property type="match status" value="1"/>
</dbReference>
<dbReference type="CDD" id="cd14702">
    <property type="entry name" value="bZIP_plant_GBF1"/>
    <property type="match status" value="1"/>
</dbReference>
<dbReference type="EMBL" id="SDMP01000005">
    <property type="protein sequence ID" value="RYR56416.1"/>
    <property type="molecule type" value="Genomic_DNA"/>
</dbReference>
<organism evidence="9 10">
    <name type="scientific">Arachis hypogaea</name>
    <name type="common">Peanut</name>
    <dbReference type="NCBI Taxonomy" id="3818"/>
    <lineage>
        <taxon>Eukaryota</taxon>
        <taxon>Viridiplantae</taxon>
        <taxon>Streptophyta</taxon>
        <taxon>Embryophyta</taxon>
        <taxon>Tracheophyta</taxon>
        <taxon>Spermatophyta</taxon>
        <taxon>Magnoliopsida</taxon>
        <taxon>eudicotyledons</taxon>
        <taxon>Gunneridae</taxon>
        <taxon>Pentapetalae</taxon>
        <taxon>rosids</taxon>
        <taxon>fabids</taxon>
        <taxon>Fabales</taxon>
        <taxon>Fabaceae</taxon>
        <taxon>Papilionoideae</taxon>
        <taxon>50 kb inversion clade</taxon>
        <taxon>dalbergioids sensu lato</taxon>
        <taxon>Dalbergieae</taxon>
        <taxon>Pterocarpus clade</taxon>
        <taxon>Arachis</taxon>
    </lineage>
</organism>
<dbReference type="InterPro" id="IPR044521">
    <property type="entry name" value="AtbZIP8/43"/>
</dbReference>
<feature type="compositionally biased region" description="Acidic residues" evidence="7">
    <location>
        <begin position="174"/>
        <end position="185"/>
    </location>
</feature>
<evidence type="ECO:0000313" key="10">
    <source>
        <dbReference type="Proteomes" id="UP000289738"/>
    </source>
</evidence>
<keyword evidence="4" id="KW-0804">Transcription</keyword>
<dbReference type="InterPro" id="IPR004827">
    <property type="entry name" value="bZIP"/>
</dbReference>
<dbReference type="InterPro" id="IPR045314">
    <property type="entry name" value="bZIP_plant_GBF1"/>
</dbReference>
<evidence type="ECO:0000256" key="4">
    <source>
        <dbReference type="ARBA" id="ARBA00023163"/>
    </source>
</evidence>
<dbReference type="AlphaFoldDB" id="A0A445CZQ7"/>
<accession>A0A445CZQ7</accession>
<comment type="subcellular location">
    <subcellularLocation>
        <location evidence="1">Nucleus</location>
    </subcellularLocation>
</comment>
<evidence type="ECO:0000256" key="6">
    <source>
        <dbReference type="SAM" id="Coils"/>
    </source>
</evidence>
<keyword evidence="5" id="KW-0539">Nucleus</keyword>
<evidence type="ECO:0000256" key="2">
    <source>
        <dbReference type="ARBA" id="ARBA00023015"/>
    </source>
</evidence>
<dbReference type="Pfam" id="PF00170">
    <property type="entry name" value="bZIP_1"/>
    <property type="match status" value="1"/>
</dbReference>
<sequence length="207" mass="23893">MRGIQYLAPENQFLVPPEIPTFRDNLNTLLTNIPIYSYNNNNFPCALGNDFIVPHNSSCLSSNSTTSDEADELPLSVIDERKQRRMISNRESARRSRMRKQKHLDELWSQVVRLRSENHNLIDKLNNMSESHDRVLQENARLKEEASDLRQMIAEISGNSFGCAVRGFDFDDDEDDNNDNNDNDDVPCKNTTTTKILRDEETKNHVH</sequence>
<keyword evidence="2" id="KW-0805">Transcription regulation</keyword>
<dbReference type="Proteomes" id="UP000289738">
    <property type="component" value="Chromosome A05"/>
</dbReference>
<dbReference type="PANTHER" id="PTHR46324:SF26">
    <property type="entry name" value="OS02G0728001 PROTEIN"/>
    <property type="match status" value="1"/>
</dbReference>
<feature type="domain" description="BZIP" evidence="8">
    <location>
        <begin position="79"/>
        <end position="142"/>
    </location>
</feature>
<name>A0A445CZQ7_ARAHY</name>
<dbReference type="GO" id="GO:0003677">
    <property type="term" value="F:DNA binding"/>
    <property type="evidence" value="ECO:0007669"/>
    <property type="project" value="UniProtKB-KW"/>
</dbReference>
<protein>
    <recommendedName>
        <fullName evidence="8">BZIP domain-containing protein</fullName>
    </recommendedName>
</protein>
<feature type="region of interest" description="Disordered" evidence="7">
    <location>
        <begin position="174"/>
        <end position="193"/>
    </location>
</feature>
<feature type="coiled-coil region" evidence="6">
    <location>
        <begin position="111"/>
        <end position="159"/>
    </location>
</feature>
<evidence type="ECO:0000256" key="1">
    <source>
        <dbReference type="ARBA" id="ARBA00004123"/>
    </source>
</evidence>
<evidence type="ECO:0000256" key="7">
    <source>
        <dbReference type="SAM" id="MobiDB-lite"/>
    </source>
</evidence>
<dbReference type="SMART" id="SM00338">
    <property type="entry name" value="BRLZ"/>
    <property type="match status" value="1"/>
</dbReference>
<keyword evidence="3" id="KW-0238">DNA-binding</keyword>
<evidence type="ECO:0000256" key="5">
    <source>
        <dbReference type="ARBA" id="ARBA00023242"/>
    </source>
</evidence>